<feature type="compositionally biased region" description="Basic and acidic residues" evidence="10">
    <location>
        <begin position="105"/>
        <end position="135"/>
    </location>
</feature>
<keyword evidence="4" id="KW-1003">Cell membrane</keyword>
<dbReference type="OrthoDB" id="4419940at2"/>
<evidence type="ECO:0000256" key="3">
    <source>
        <dbReference type="ARBA" id="ARBA00022448"/>
    </source>
</evidence>
<evidence type="ECO:0000313" key="12">
    <source>
        <dbReference type="Proteomes" id="UP000199065"/>
    </source>
</evidence>
<dbReference type="EMBL" id="FOPJ01000010">
    <property type="protein sequence ID" value="SFG68331.1"/>
    <property type="molecule type" value="Genomic_DNA"/>
</dbReference>
<dbReference type="GO" id="GO:0005886">
    <property type="term" value="C:plasma membrane"/>
    <property type="evidence" value="ECO:0007669"/>
    <property type="project" value="UniProtKB-SubCell"/>
</dbReference>
<keyword evidence="7" id="KW-1133">Transmembrane helix</keyword>
<dbReference type="GO" id="GO:0015031">
    <property type="term" value="P:protein transport"/>
    <property type="evidence" value="ECO:0007669"/>
    <property type="project" value="UniProtKB-KW"/>
</dbReference>
<keyword evidence="3" id="KW-0813">Transport</keyword>
<proteinExistence type="inferred from homology"/>
<feature type="region of interest" description="Disordered" evidence="10">
    <location>
        <begin position="91"/>
        <end position="135"/>
    </location>
</feature>
<evidence type="ECO:0000256" key="8">
    <source>
        <dbReference type="ARBA" id="ARBA00023010"/>
    </source>
</evidence>
<dbReference type="SMART" id="SM01323">
    <property type="entry name" value="YajC"/>
    <property type="match status" value="1"/>
</dbReference>
<evidence type="ECO:0000256" key="4">
    <source>
        <dbReference type="ARBA" id="ARBA00022475"/>
    </source>
</evidence>
<keyword evidence="6" id="KW-0653">Protein transport</keyword>
<dbReference type="AlphaFoldDB" id="A0A1I2U181"/>
<keyword evidence="8" id="KW-0811">Translocation</keyword>
<dbReference type="Pfam" id="PF02699">
    <property type="entry name" value="YajC"/>
    <property type="match status" value="1"/>
</dbReference>
<dbReference type="PANTHER" id="PTHR33909:SF1">
    <property type="entry name" value="SEC TRANSLOCON ACCESSORY COMPLEX SUBUNIT YAJC"/>
    <property type="match status" value="1"/>
</dbReference>
<evidence type="ECO:0000256" key="6">
    <source>
        <dbReference type="ARBA" id="ARBA00022927"/>
    </source>
</evidence>
<dbReference type="NCBIfam" id="TIGR00739">
    <property type="entry name" value="yajC"/>
    <property type="match status" value="1"/>
</dbReference>
<comment type="subcellular location">
    <subcellularLocation>
        <location evidence="1">Cell membrane</location>
        <topology evidence="1">Single-pass membrane protein</topology>
    </subcellularLocation>
</comment>
<organism evidence="11 12">
    <name type="scientific">Corynebacterium spheniscorum</name>
    <dbReference type="NCBI Taxonomy" id="185761"/>
    <lineage>
        <taxon>Bacteria</taxon>
        <taxon>Bacillati</taxon>
        <taxon>Actinomycetota</taxon>
        <taxon>Actinomycetes</taxon>
        <taxon>Mycobacteriales</taxon>
        <taxon>Corynebacteriaceae</taxon>
        <taxon>Corynebacterium</taxon>
    </lineage>
</organism>
<name>A0A1I2U181_9CORY</name>
<dbReference type="PANTHER" id="PTHR33909">
    <property type="entry name" value="SEC TRANSLOCON ACCESSORY COMPLEX SUBUNIT YAJC"/>
    <property type="match status" value="1"/>
</dbReference>
<keyword evidence="12" id="KW-1185">Reference proteome</keyword>
<evidence type="ECO:0000256" key="7">
    <source>
        <dbReference type="ARBA" id="ARBA00022989"/>
    </source>
</evidence>
<evidence type="ECO:0000256" key="2">
    <source>
        <dbReference type="ARBA" id="ARBA00006742"/>
    </source>
</evidence>
<keyword evidence="5" id="KW-0812">Transmembrane</keyword>
<comment type="similarity">
    <text evidence="2">Belongs to the YajC family.</text>
</comment>
<evidence type="ECO:0000256" key="9">
    <source>
        <dbReference type="ARBA" id="ARBA00023136"/>
    </source>
</evidence>
<sequence length="135" mass="15168">MELPILILLLLVFLVPTFLMTQREKKRANQVRAFQAQLQGGERVITVAGLHATVVQVKEETVDLEIAPGLVTTWDRRSIIRAAEDEVLPVVEEAPVDSEWPENGDVAREGDSPRELPREAHPENLDPEDPHNPRP</sequence>
<protein>
    <submittedName>
        <fullName evidence="11">Preprotein translocase subunit YajC</fullName>
    </submittedName>
</protein>
<dbReference type="Proteomes" id="UP000199065">
    <property type="component" value="Unassembled WGS sequence"/>
</dbReference>
<dbReference type="InterPro" id="IPR003849">
    <property type="entry name" value="Preprotein_translocase_YajC"/>
</dbReference>
<evidence type="ECO:0000256" key="5">
    <source>
        <dbReference type="ARBA" id="ARBA00022692"/>
    </source>
</evidence>
<dbReference type="RefSeq" id="WP_092286230.1">
    <property type="nucleotide sequence ID" value="NZ_FOPJ01000010.1"/>
</dbReference>
<reference evidence="11 12" key="1">
    <citation type="submission" date="2016-10" db="EMBL/GenBank/DDBJ databases">
        <authorList>
            <person name="de Groot N.N."/>
        </authorList>
    </citation>
    <scope>NUCLEOTIDE SEQUENCE [LARGE SCALE GENOMIC DNA]</scope>
    <source>
        <strain>J11</strain>
        <strain evidence="12">PG 39</strain>
    </source>
</reference>
<dbReference type="STRING" id="185761.SAMN05660282_01607"/>
<gene>
    <name evidence="11" type="ORF">SAMN05660282_01607</name>
</gene>
<evidence type="ECO:0000313" key="11">
    <source>
        <dbReference type="EMBL" id="SFG68331.1"/>
    </source>
</evidence>
<dbReference type="PRINTS" id="PR01853">
    <property type="entry name" value="YAJCTRNLCASE"/>
</dbReference>
<evidence type="ECO:0000256" key="1">
    <source>
        <dbReference type="ARBA" id="ARBA00004162"/>
    </source>
</evidence>
<evidence type="ECO:0000256" key="10">
    <source>
        <dbReference type="SAM" id="MobiDB-lite"/>
    </source>
</evidence>
<accession>A0A1I2U181</accession>
<keyword evidence="9" id="KW-0472">Membrane</keyword>